<evidence type="ECO:0000313" key="2">
    <source>
        <dbReference type="Proteomes" id="UP001187192"/>
    </source>
</evidence>
<evidence type="ECO:0000313" key="1">
    <source>
        <dbReference type="EMBL" id="GMN66159.1"/>
    </source>
</evidence>
<comment type="caution">
    <text evidence="1">The sequence shown here is derived from an EMBL/GenBank/DDBJ whole genome shotgun (WGS) entry which is preliminary data.</text>
</comment>
<name>A0AA88E1N2_FICCA</name>
<organism evidence="1 2">
    <name type="scientific">Ficus carica</name>
    <name type="common">Common fig</name>
    <dbReference type="NCBI Taxonomy" id="3494"/>
    <lineage>
        <taxon>Eukaryota</taxon>
        <taxon>Viridiplantae</taxon>
        <taxon>Streptophyta</taxon>
        <taxon>Embryophyta</taxon>
        <taxon>Tracheophyta</taxon>
        <taxon>Spermatophyta</taxon>
        <taxon>Magnoliopsida</taxon>
        <taxon>eudicotyledons</taxon>
        <taxon>Gunneridae</taxon>
        <taxon>Pentapetalae</taxon>
        <taxon>rosids</taxon>
        <taxon>fabids</taxon>
        <taxon>Rosales</taxon>
        <taxon>Moraceae</taxon>
        <taxon>Ficeae</taxon>
        <taxon>Ficus</taxon>
    </lineage>
</organism>
<dbReference type="Gramene" id="FCD_00017717-RA">
    <property type="protein sequence ID" value="FCD_00017717-RA:cds"/>
    <property type="gene ID" value="FCD_00017717"/>
</dbReference>
<proteinExistence type="predicted"/>
<dbReference type="AlphaFoldDB" id="A0AA88E1N2"/>
<accession>A0AA88E1N2</accession>
<keyword evidence="2" id="KW-1185">Reference proteome</keyword>
<reference evidence="1" key="1">
    <citation type="submission" date="2023-07" db="EMBL/GenBank/DDBJ databases">
        <title>draft genome sequence of fig (Ficus carica).</title>
        <authorList>
            <person name="Takahashi T."/>
            <person name="Nishimura K."/>
        </authorList>
    </citation>
    <scope>NUCLEOTIDE SEQUENCE</scope>
</reference>
<sequence length="55" mass="5973">MDRRSATSLSSAKFGIKDMQRLASFAIAEIGDCCLLSTIATSSRFPSLGRRPTHL</sequence>
<dbReference type="Proteomes" id="UP001187192">
    <property type="component" value="Unassembled WGS sequence"/>
</dbReference>
<gene>
    <name evidence="1" type="ORF">TIFTF001_035228</name>
</gene>
<dbReference type="EMBL" id="BTGU01000292">
    <property type="protein sequence ID" value="GMN66159.1"/>
    <property type="molecule type" value="Genomic_DNA"/>
</dbReference>
<protein>
    <submittedName>
        <fullName evidence="1">Uncharacterized protein</fullName>
    </submittedName>
</protein>